<evidence type="ECO:0000313" key="3">
    <source>
        <dbReference type="Proteomes" id="UP000535491"/>
    </source>
</evidence>
<accession>A0A7W1WTD8</accession>
<keyword evidence="3" id="KW-1185">Reference proteome</keyword>
<name>A0A7W1WTD8_9BACL</name>
<comment type="caution">
    <text evidence="2">The sequence shown here is derived from an EMBL/GenBank/DDBJ whole genome shotgun (WGS) entry which is preliminary data.</text>
</comment>
<keyword evidence="1" id="KW-0175">Coiled coil</keyword>
<dbReference type="EMBL" id="JACEIQ010000017">
    <property type="protein sequence ID" value="MBA4495705.1"/>
    <property type="molecule type" value="Genomic_DNA"/>
</dbReference>
<gene>
    <name evidence="2" type="ORF">H1191_15530</name>
</gene>
<proteinExistence type="predicted"/>
<evidence type="ECO:0000256" key="1">
    <source>
        <dbReference type="SAM" id="Coils"/>
    </source>
</evidence>
<feature type="coiled-coil region" evidence="1">
    <location>
        <begin position="133"/>
        <end position="193"/>
    </location>
</feature>
<dbReference type="AlphaFoldDB" id="A0A7W1WTD8"/>
<dbReference type="RefSeq" id="WP_181753443.1">
    <property type="nucleotide sequence ID" value="NZ_JACEIQ010000017.1"/>
</dbReference>
<protein>
    <submittedName>
        <fullName evidence="2">Uncharacterized protein</fullName>
    </submittedName>
</protein>
<reference evidence="2 3" key="1">
    <citation type="submission" date="2020-07" db="EMBL/GenBank/DDBJ databases">
        <authorList>
            <person name="Feng H."/>
        </authorList>
    </citation>
    <scope>NUCLEOTIDE SEQUENCE [LARGE SCALE GENOMIC DNA]</scope>
    <source>
        <strain evidence="3">s-10</strain>
    </source>
</reference>
<sequence length="211" mass="25406">MGLLERLSKKETKERMEELADIHDEILNIHHKLERFDRQLARFREADQQLQEAFSIKKSSRVVAEKLDEVYRNVQLISEAIRKDDKEMRTYILQHVDKMEWIAKNVHADAEKLKEQAKTELSANYQKEVAIFKNTYTQSLEQFQQEMKQQTENQLRETSQLMEEKLDQHQLDLKQLEVQLQTWNEHVKEEQKKSDCRKTTSENCTQKWFSH</sequence>
<evidence type="ECO:0000313" key="2">
    <source>
        <dbReference type="EMBL" id="MBA4495705.1"/>
    </source>
</evidence>
<organism evidence="2 3">
    <name type="scientific">Paenactinomyces guangxiensis</name>
    <dbReference type="NCBI Taxonomy" id="1490290"/>
    <lineage>
        <taxon>Bacteria</taxon>
        <taxon>Bacillati</taxon>
        <taxon>Bacillota</taxon>
        <taxon>Bacilli</taxon>
        <taxon>Bacillales</taxon>
        <taxon>Thermoactinomycetaceae</taxon>
        <taxon>Paenactinomyces</taxon>
    </lineage>
</organism>
<dbReference type="Proteomes" id="UP000535491">
    <property type="component" value="Unassembled WGS sequence"/>
</dbReference>